<dbReference type="InterPro" id="IPR006015">
    <property type="entry name" value="Universal_stress_UspA"/>
</dbReference>
<dbReference type="PANTHER" id="PTHR46268:SF27">
    <property type="entry name" value="UNIVERSAL STRESS PROTEIN RV2623"/>
    <property type="match status" value="1"/>
</dbReference>
<gene>
    <name evidence="5" type="ORF">ACFYTF_23315</name>
</gene>
<dbReference type="Gene3D" id="3.40.50.620">
    <property type="entry name" value="HUPs"/>
    <property type="match status" value="2"/>
</dbReference>
<accession>A0ABW6PTM0</accession>
<evidence type="ECO:0000313" key="5">
    <source>
        <dbReference type="EMBL" id="MFF0545771.1"/>
    </source>
</evidence>
<protein>
    <submittedName>
        <fullName evidence="5">Universal stress protein</fullName>
    </submittedName>
</protein>
<reference evidence="5 6" key="1">
    <citation type="submission" date="2024-10" db="EMBL/GenBank/DDBJ databases">
        <title>The Natural Products Discovery Center: Release of the First 8490 Sequenced Strains for Exploring Actinobacteria Biosynthetic Diversity.</title>
        <authorList>
            <person name="Kalkreuter E."/>
            <person name="Kautsar S.A."/>
            <person name="Yang D."/>
            <person name="Bader C.D."/>
            <person name="Teijaro C.N."/>
            <person name="Fluegel L."/>
            <person name="Davis C.M."/>
            <person name="Simpson J.R."/>
            <person name="Lauterbach L."/>
            <person name="Steele A.D."/>
            <person name="Gui C."/>
            <person name="Meng S."/>
            <person name="Li G."/>
            <person name="Viehrig K."/>
            <person name="Ye F."/>
            <person name="Su P."/>
            <person name="Kiefer A.F."/>
            <person name="Nichols A."/>
            <person name="Cepeda A.J."/>
            <person name="Yan W."/>
            <person name="Fan B."/>
            <person name="Jiang Y."/>
            <person name="Adhikari A."/>
            <person name="Zheng C.-J."/>
            <person name="Schuster L."/>
            <person name="Cowan T.M."/>
            <person name="Smanski M.J."/>
            <person name="Chevrette M.G."/>
            <person name="De Carvalho L.P.S."/>
            <person name="Shen B."/>
        </authorList>
    </citation>
    <scope>NUCLEOTIDE SEQUENCE [LARGE SCALE GENOMIC DNA]</scope>
    <source>
        <strain evidence="5 6">NPDC004045</strain>
    </source>
</reference>
<evidence type="ECO:0000256" key="3">
    <source>
        <dbReference type="ARBA" id="ARBA00022840"/>
    </source>
</evidence>
<dbReference type="PANTHER" id="PTHR46268">
    <property type="entry name" value="STRESS RESPONSE PROTEIN NHAX"/>
    <property type="match status" value="1"/>
</dbReference>
<dbReference type="EMBL" id="JBIAMX010000016">
    <property type="protein sequence ID" value="MFF0545771.1"/>
    <property type="molecule type" value="Genomic_DNA"/>
</dbReference>
<organism evidence="5 6">
    <name type="scientific">Nocardia thailandica</name>
    <dbReference type="NCBI Taxonomy" id="257275"/>
    <lineage>
        <taxon>Bacteria</taxon>
        <taxon>Bacillati</taxon>
        <taxon>Actinomycetota</taxon>
        <taxon>Actinomycetes</taxon>
        <taxon>Mycobacteriales</taxon>
        <taxon>Nocardiaceae</taxon>
        <taxon>Nocardia</taxon>
    </lineage>
</organism>
<keyword evidence="2" id="KW-0547">Nucleotide-binding</keyword>
<name>A0ABW6PTM0_9NOCA</name>
<dbReference type="Proteomes" id="UP001601444">
    <property type="component" value="Unassembled WGS sequence"/>
</dbReference>
<evidence type="ECO:0000256" key="2">
    <source>
        <dbReference type="ARBA" id="ARBA00022741"/>
    </source>
</evidence>
<feature type="domain" description="UspA" evidence="4">
    <location>
        <begin position="163"/>
        <end position="299"/>
    </location>
</feature>
<dbReference type="RefSeq" id="WP_387702203.1">
    <property type="nucleotide sequence ID" value="NZ_JBIAMX010000016.1"/>
</dbReference>
<dbReference type="InterPro" id="IPR014729">
    <property type="entry name" value="Rossmann-like_a/b/a_fold"/>
</dbReference>
<dbReference type="Pfam" id="PF00582">
    <property type="entry name" value="Usp"/>
    <property type="match status" value="2"/>
</dbReference>
<comment type="caution">
    <text evidence="5">The sequence shown here is derived from an EMBL/GenBank/DDBJ whole genome shotgun (WGS) entry which is preliminary data.</text>
</comment>
<keyword evidence="3" id="KW-0067">ATP-binding</keyword>
<dbReference type="SUPFAM" id="SSF52402">
    <property type="entry name" value="Adenine nucleotide alpha hydrolases-like"/>
    <property type="match status" value="2"/>
</dbReference>
<sequence>MAPRTSDHPHLSADAPIVVGTDGSDGAAAAVRWAARTAADRGRRLHIVSCSDFLDATPPPDVGATLAYTTMQDLRLDAERALTVAREIAVDTVPDIEPVTEVRTGGAAAVLVDLSRTAHLLVLGTTESAGRAAHLGSTLLAVTAHARGGVVVVRGAAGRTGGPVVVGVDGSPVGEPAVAAAFAEAAQREAELVAVHAWSDLSAGQFAGTGYLELPVADFETGEAALLSERLAGWSEKYPEVRVRREVVLCGPRERLGEWSRSAQLIVVGSRGRGGFRGLLFGSTGNWLIQHAECPVLIAHPE</sequence>
<dbReference type="InterPro" id="IPR006016">
    <property type="entry name" value="UspA"/>
</dbReference>
<keyword evidence="6" id="KW-1185">Reference proteome</keyword>
<comment type="similarity">
    <text evidence="1">Belongs to the universal stress protein A family.</text>
</comment>
<proteinExistence type="inferred from homology"/>
<evidence type="ECO:0000259" key="4">
    <source>
        <dbReference type="Pfam" id="PF00582"/>
    </source>
</evidence>
<dbReference type="PRINTS" id="PR01438">
    <property type="entry name" value="UNVRSLSTRESS"/>
</dbReference>
<evidence type="ECO:0000313" key="6">
    <source>
        <dbReference type="Proteomes" id="UP001601444"/>
    </source>
</evidence>
<evidence type="ECO:0000256" key="1">
    <source>
        <dbReference type="ARBA" id="ARBA00008791"/>
    </source>
</evidence>
<feature type="domain" description="UspA" evidence="4">
    <location>
        <begin position="16"/>
        <end position="154"/>
    </location>
</feature>